<dbReference type="AlphaFoldDB" id="A0A3G4VGG0"/>
<dbReference type="Proteomes" id="UP000279760">
    <property type="component" value="Chromosome 2"/>
</dbReference>
<dbReference type="RefSeq" id="WP_124941649.1">
    <property type="nucleotide sequence ID" value="NZ_CP033578.1"/>
</dbReference>
<organism evidence="1 2">
    <name type="scientific">Vibrio mediterranei</name>
    <dbReference type="NCBI Taxonomy" id="689"/>
    <lineage>
        <taxon>Bacteria</taxon>
        <taxon>Pseudomonadati</taxon>
        <taxon>Pseudomonadota</taxon>
        <taxon>Gammaproteobacteria</taxon>
        <taxon>Vibrionales</taxon>
        <taxon>Vibrionaceae</taxon>
        <taxon>Vibrio</taxon>
    </lineage>
</organism>
<protein>
    <submittedName>
        <fullName evidence="1">Uncharacterized protein</fullName>
    </submittedName>
</protein>
<name>A0A3G4VGG0_9VIBR</name>
<dbReference type="GeneID" id="64088112"/>
<gene>
    <name evidence="1" type="ORF">ECB94_21520</name>
</gene>
<proteinExistence type="predicted"/>
<accession>A0A3G4VGG0</accession>
<dbReference type="EMBL" id="CP033578">
    <property type="protein sequence ID" value="AYV23860.1"/>
    <property type="molecule type" value="Genomic_DNA"/>
</dbReference>
<sequence length="146" mass="16561">MFKYLLPVLVVFSSGVYAESLQHMSDVNHNKQEMATAMKGIQEVKLSDDVYIVSNTQNGFTITDSVDELSAKYRDTYITADQAKANNLEKVKTFTVYSEANFENLIKKVESQVSKDAPEFFSVDLYQNSIGDIEITDYVARVVEYK</sequence>
<evidence type="ECO:0000313" key="1">
    <source>
        <dbReference type="EMBL" id="AYV23860.1"/>
    </source>
</evidence>
<evidence type="ECO:0000313" key="2">
    <source>
        <dbReference type="Proteomes" id="UP000279760"/>
    </source>
</evidence>
<reference evidence="1 2" key="1">
    <citation type="submission" date="2018-11" db="EMBL/GenBank/DDBJ databases">
        <title>Complete Genome Sequence of Vbrio mediterranei 117-T6: a Potential Pathogen Bacteria Isolated from the Conchocelis of Pyropia.</title>
        <authorList>
            <person name="Liu Q."/>
        </authorList>
    </citation>
    <scope>NUCLEOTIDE SEQUENCE [LARGE SCALE GENOMIC DNA]</scope>
    <source>
        <strain evidence="1 2">117-T6</strain>
    </source>
</reference>